<feature type="transmembrane region" description="Helical" evidence="3">
    <location>
        <begin position="84"/>
        <end position="107"/>
    </location>
</feature>
<dbReference type="EMBL" id="PKQI01000002">
    <property type="protein sequence ID" value="NNV21306.1"/>
    <property type="molecule type" value="Genomic_DNA"/>
</dbReference>
<keyword evidence="3" id="KW-0472">Membrane</keyword>
<feature type="transmembrane region" description="Helical" evidence="3">
    <location>
        <begin position="59"/>
        <end position="77"/>
    </location>
</feature>
<dbReference type="Gene3D" id="3.30.70.270">
    <property type="match status" value="1"/>
</dbReference>
<dbReference type="PANTHER" id="PTHR45138">
    <property type="entry name" value="REGULATORY COMPONENTS OF SENSORY TRANSDUCTION SYSTEM"/>
    <property type="match status" value="1"/>
</dbReference>
<evidence type="ECO:0000256" key="1">
    <source>
        <dbReference type="ARBA" id="ARBA00012528"/>
    </source>
</evidence>
<proteinExistence type="predicted"/>
<dbReference type="InterPro" id="IPR000160">
    <property type="entry name" value="GGDEF_dom"/>
</dbReference>
<dbReference type="GO" id="GO:0052621">
    <property type="term" value="F:diguanylate cyclase activity"/>
    <property type="evidence" value="ECO:0007669"/>
    <property type="project" value="UniProtKB-EC"/>
</dbReference>
<dbReference type="EC" id="2.7.7.65" evidence="1"/>
<feature type="transmembrane region" description="Helical" evidence="3">
    <location>
        <begin position="6"/>
        <end position="22"/>
    </location>
</feature>
<dbReference type="Proteomes" id="UP000216188">
    <property type="component" value="Unassembled WGS sequence"/>
</dbReference>
<evidence type="ECO:0000259" key="4">
    <source>
        <dbReference type="PROSITE" id="PS50887"/>
    </source>
</evidence>
<dbReference type="NCBIfam" id="TIGR00254">
    <property type="entry name" value="GGDEF"/>
    <property type="match status" value="1"/>
</dbReference>
<evidence type="ECO:0000256" key="3">
    <source>
        <dbReference type="SAM" id="Phobius"/>
    </source>
</evidence>
<dbReference type="SUPFAM" id="SSF55073">
    <property type="entry name" value="Nucleotide cyclase"/>
    <property type="match status" value="1"/>
</dbReference>
<evidence type="ECO:0000313" key="8">
    <source>
        <dbReference type="Proteomes" id="UP000526233"/>
    </source>
</evidence>
<feature type="transmembrane region" description="Helical" evidence="3">
    <location>
        <begin position="144"/>
        <end position="162"/>
    </location>
</feature>
<dbReference type="STRING" id="419475.A8A54_00280"/>
<keyword evidence="3" id="KW-1133">Transmembrane helix</keyword>
<dbReference type="InterPro" id="IPR043128">
    <property type="entry name" value="Rev_trsase/Diguanyl_cyclase"/>
</dbReference>
<keyword evidence="7" id="KW-1185">Reference proteome</keyword>
<name>A0A256GJC3_9HYPH</name>
<accession>A0A256GJC3</accession>
<feature type="transmembrane region" description="Helical" evidence="3">
    <location>
        <begin position="113"/>
        <end position="132"/>
    </location>
</feature>
<dbReference type="PANTHER" id="PTHR45138:SF9">
    <property type="entry name" value="DIGUANYLATE CYCLASE DGCM-RELATED"/>
    <property type="match status" value="1"/>
</dbReference>
<dbReference type="GeneID" id="93109729"/>
<dbReference type="InterPro" id="IPR029787">
    <property type="entry name" value="Nucleotide_cyclase"/>
</dbReference>
<dbReference type="RefSeq" id="WP_007873127.1">
    <property type="nucleotide sequence ID" value="NZ_CAXURC020000001.1"/>
</dbReference>
<dbReference type="FunFam" id="3.30.70.270:FF:000001">
    <property type="entry name" value="Diguanylate cyclase domain protein"/>
    <property type="match status" value="1"/>
</dbReference>
<evidence type="ECO:0000256" key="2">
    <source>
        <dbReference type="ARBA" id="ARBA00034247"/>
    </source>
</evidence>
<comment type="caution">
    <text evidence="6">The sequence shown here is derived from an EMBL/GenBank/DDBJ whole genome shotgun (WGS) entry which is preliminary data.</text>
</comment>
<protein>
    <recommendedName>
        <fullName evidence="1">diguanylate cyclase</fullName>
        <ecNumber evidence="1">2.7.7.65</ecNumber>
    </recommendedName>
</protein>
<comment type="catalytic activity">
    <reaction evidence="2">
        <text>2 GTP = 3',3'-c-di-GMP + 2 diphosphate</text>
        <dbReference type="Rhea" id="RHEA:24898"/>
        <dbReference type="ChEBI" id="CHEBI:33019"/>
        <dbReference type="ChEBI" id="CHEBI:37565"/>
        <dbReference type="ChEBI" id="CHEBI:58805"/>
        <dbReference type="EC" id="2.7.7.65"/>
    </reaction>
</comment>
<sequence length="376" mass="41693">MLYVLPAVLLLFSLAFVIVWAIDQLRSYLLWCALCFFCIGIAMLAQLVDIPADDGQNTMLTATIYVLGAFAGGQGILRRSGLRLPVWFGLVSLALIFGGIVFFLYPYPSLLGRVYVLNFGLACMILAYVWYLRGLVRGSQADKLILGMLFLVAIHIFVRTSLTAHSIVGNDTEVDFAYTPFWQWTVFSTAVASVIAGLVLFAAAGADRFSELVHERDSDPLTGLLNRRGLETRMSALGRHDLSGWIVACDIDYFKTINDVYGHATGDVVLKEFAEILQAHSRARNLTARIGGEEFIIFIDDMPADEAFALVEHIREGVKTREFSRLAKGANISCSFGVVRLNSKDDFWQAVERADKVLYTAKEAGRDRTLFEETGA</sequence>
<evidence type="ECO:0000313" key="5">
    <source>
        <dbReference type="EMBL" id="NNV21306.1"/>
    </source>
</evidence>
<dbReference type="Pfam" id="PF00990">
    <property type="entry name" value="GGDEF"/>
    <property type="match status" value="1"/>
</dbReference>
<evidence type="ECO:0000313" key="7">
    <source>
        <dbReference type="Proteomes" id="UP000216188"/>
    </source>
</evidence>
<reference evidence="5 8" key="2">
    <citation type="submission" date="2018-11" db="EMBL/GenBank/DDBJ databases">
        <title>Genome sequencing and analysis.</title>
        <authorList>
            <person name="Huang Y.-T."/>
        </authorList>
    </citation>
    <scope>NUCLEOTIDE SEQUENCE [LARGE SCALE GENOMIC DNA]</scope>
    <source>
        <strain evidence="5 8">SHIN</strain>
    </source>
</reference>
<gene>
    <name evidence="6" type="ORF">CEV34_1692</name>
    <name evidence="5" type="ORF">EHE22_12805</name>
</gene>
<feature type="transmembrane region" description="Helical" evidence="3">
    <location>
        <begin position="29"/>
        <end position="47"/>
    </location>
</feature>
<feature type="transmembrane region" description="Helical" evidence="3">
    <location>
        <begin position="182"/>
        <end position="206"/>
    </location>
</feature>
<dbReference type="Proteomes" id="UP000526233">
    <property type="component" value="Unassembled WGS sequence"/>
</dbReference>
<dbReference type="SMART" id="SM00267">
    <property type="entry name" value="GGDEF"/>
    <property type="match status" value="1"/>
</dbReference>
<feature type="domain" description="GGDEF" evidence="4">
    <location>
        <begin position="242"/>
        <end position="374"/>
    </location>
</feature>
<evidence type="ECO:0000313" key="6">
    <source>
        <dbReference type="EMBL" id="OYR27257.1"/>
    </source>
</evidence>
<dbReference type="PROSITE" id="PS50887">
    <property type="entry name" value="GGDEF"/>
    <property type="match status" value="1"/>
</dbReference>
<reference evidence="6 7" key="1">
    <citation type="submission" date="2017-07" db="EMBL/GenBank/DDBJ databases">
        <title>Phylogenetic study on the rhizospheric bacterium Ochrobactrum sp. A44.</title>
        <authorList>
            <person name="Krzyzanowska D.M."/>
            <person name="Ossowicki A."/>
            <person name="Rajewska M."/>
            <person name="Maciag T."/>
            <person name="Kaczynski Z."/>
            <person name="Czerwicka M."/>
            <person name="Jafra S."/>
        </authorList>
    </citation>
    <scope>NUCLEOTIDE SEQUENCE [LARGE SCALE GENOMIC DNA]</scope>
    <source>
        <strain evidence="6 7">CCUG 30717</strain>
    </source>
</reference>
<organism evidence="6 7">
    <name type="scientific">Brucella pseudogrignonensis</name>
    <dbReference type="NCBI Taxonomy" id="419475"/>
    <lineage>
        <taxon>Bacteria</taxon>
        <taxon>Pseudomonadati</taxon>
        <taxon>Pseudomonadota</taxon>
        <taxon>Alphaproteobacteria</taxon>
        <taxon>Hyphomicrobiales</taxon>
        <taxon>Brucellaceae</taxon>
        <taxon>Brucella/Ochrobactrum group</taxon>
        <taxon>Brucella</taxon>
    </lineage>
</organism>
<keyword evidence="3" id="KW-0812">Transmembrane</keyword>
<dbReference type="AlphaFoldDB" id="A0A256GJC3"/>
<dbReference type="InterPro" id="IPR050469">
    <property type="entry name" value="Diguanylate_Cyclase"/>
</dbReference>
<dbReference type="EMBL" id="NNRM01000017">
    <property type="protein sequence ID" value="OYR27257.1"/>
    <property type="molecule type" value="Genomic_DNA"/>
</dbReference>
<dbReference type="CDD" id="cd01949">
    <property type="entry name" value="GGDEF"/>
    <property type="match status" value="1"/>
</dbReference>